<dbReference type="GO" id="GO:0003677">
    <property type="term" value="F:DNA binding"/>
    <property type="evidence" value="ECO:0007669"/>
    <property type="project" value="UniProtKB-KW"/>
</dbReference>
<evidence type="ECO:0000313" key="8">
    <source>
        <dbReference type="Proteomes" id="UP000886595"/>
    </source>
</evidence>
<dbReference type="PANTHER" id="PTHR31674:SF31">
    <property type="entry name" value="TF-B3 DOMAIN-CONTAINING PROTEIN"/>
    <property type="match status" value="1"/>
</dbReference>
<dbReference type="OrthoDB" id="638806at2759"/>
<dbReference type="EMBL" id="JAAMPC010000002">
    <property type="protein sequence ID" value="KAG2328429.1"/>
    <property type="molecule type" value="Genomic_DNA"/>
</dbReference>
<dbReference type="InterPro" id="IPR015300">
    <property type="entry name" value="DNA-bd_pseudobarrel_sf"/>
</dbReference>
<dbReference type="InterPro" id="IPR003340">
    <property type="entry name" value="B3_DNA-bd"/>
</dbReference>
<keyword evidence="2" id="KW-0805">Transcription regulation</keyword>
<dbReference type="InterPro" id="IPR039218">
    <property type="entry name" value="REM_fam"/>
</dbReference>
<name>A0A8X7WET6_BRACI</name>
<comment type="subcellular location">
    <subcellularLocation>
        <location evidence="1">Nucleus</location>
    </subcellularLocation>
</comment>
<evidence type="ECO:0000256" key="1">
    <source>
        <dbReference type="ARBA" id="ARBA00004123"/>
    </source>
</evidence>
<sequence>MAEQTLRSPTNPHFFKPLLPGFDTHLNVPVAFFVNHVQGSNDHIRTAKMRTDASDNTWLVKVDGLKLTDASSHDINNDSHDQTTNNTGGTGAISSFSFEYCFLAEVTASNLKEDKLFLPVEATSCTALNKQFQETILVNKEGNSWKVSLRFSESGGNYYITRGWRKFSVDNRCKIGDVIVFNVVGDGKTTPLLCVCPERKEASEILSKHKHLTKKSVNVNRGFYVVAT</sequence>
<dbReference type="SMART" id="SM01019">
    <property type="entry name" value="B3"/>
    <property type="match status" value="1"/>
</dbReference>
<evidence type="ECO:0000256" key="2">
    <source>
        <dbReference type="ARBA" id="ARBA00023015"/>
    </source>
</evidence>
<feature type="domain" description="TF-B3" evidence="6">
    <location>
        <begin position="101"/>
        <end position="199"/>
    </location>
</feature>
<comment type="caution">
    <text evidence="7">The sequence shown here is derived from an EMBL/GenBank/DDBJ whole genome shotgun (WGS) entry which is preliminary data.</text>
</comment>
<dbReference type="Proteomes" id="UP000886595">
    <property type="component" value="Unassembled WGS sequence"/>
</dbReference>
<evidence type="ECO:0000259" key="6">
    <source>
        <dbReference type="PROSITE" id="PS50863"/>
    </source>
</evidence>
<evidence type="ECO:0000256" key="4">
    <source>
        <dbReference type="ARBA" id="ARBA00023163"/>
    </source>
</evidence>
<keyword evidence="5" id="KW-0539">Nucleus</keyword>
<dbReference type="GO" id="GO:0005634">
    <property type="term" value="C:nucleus"/>
    <property type="evidence" value="ECO:0007669"/>
    <property type="project" value="UniProtKB-SubCell"/>
</dbReference>
<proteinExistence type="predicted"/>
<dbReference type="Gene3D" id="2.40.330.10">
    <property type="entry name" value="DNA-binding pseudobarrel domain"/>
    <property type="match status" value="1"/>
</dbReference>
<keyword evidence="4" id="KW-0804">Transcription</keyword>
<dbReference type="PROSITE" id="PS50863">
    <property type="entry name" value="B3"/>
    <property type="match status" value="1"/>
</dbReference>
<evidence type="ECO:0000313" key="7">
    <source>
        <dbReference type="EMBL" id="KAG2328429.1"/>
    </source>
</evidence>
<evidence type="ECO:0000256" key="3">
    <source>
        <dbReference type="ARBA" id="ARBA00023125"/>
    </source>
</evidence>
<keyword evidence="8" id="KW-1185">Reference proteome</keyword>
<keyword evidence="3" id="KW-0238">DNA-binding</keyword>
<gene>
    <name evidence="7" type="ORF">Bca52824_011157</name>
</gene>
<organism evidence="7 8">
    <name type="scientific">Brassica carinata</name>
    <name type="common">Ethiopian mustard</name>
    <name type="synonym">Abyssinian cabbage</name>
    <dbReference type="NCBI Taxonomy" id="52824"/>
    <lineage>
        <taxon>Eukaryota</taxon>
        <taxon>Viridiplantae</taxon>
        <taxon>Streptophyta</taxon>
        <taxon>Embryophyta</taxon>
        <taxon>Tracheophyta</taxon>
        <taxon>Spermatophyta</taxon>
        <taxon>Magnoliopsida</taxon>
        <taxon>eudicotyledons</taxon>
        <taxon>Gunneridae</taxon>
        <taxon>Pentapetalae</taxon>
        <taxon>rosids</taxon>
        <taxon>malvids</taxon>
        <taxon>Brassicales</taxon>
        <taxon>Brassicaceae</taxon>
        <taxon>Brassiceae</taxon>
        <taxon>Brassica</taxon>
    </lineage>
</organism>
<protein>
    <recommendedName>
        <fullName evidence="6">TF-B3 domain-containing protein</fullName>
    </recommendedName>
</protein>
<dbReference type="CDD" id="cd10017">
    <property type="entry name" value="B3_DNA"/>
    <property type="match status" value="1"/>
</dbReference>
<evidence type="ECO:0000256" key="5">
    <source>
        <dbReference type="ARBA" id="ARBA00023242"/>
    </source>
</evidence>
<reference evidence="7 8" key="1">
    <citation type="submission" date="2020-02" db="EMBL/GenBank/DDBJ databases">
        <authorList>
            <person name="Ma Q."/>
            <person name="Huang Y."/>
            <person name="Song X."/>
            <person name="Pei D."/>
        </authorList>
    </citation>
    <scope>NUCLEOTIDE SEQUENCE [LARGE SCALE GENOMIC DNA]</scope>
    <source>
        <strain evidence="7">Sxm20200214</strain>
        <tissue evidence="7">Leaf</tissue>
    </source>
</reference>
<dbReference type="PANTHER" id="PTHR31674">
    <property type="entry name" value="B3 DOMAIN-CONTAINING PROTEIN REM-LIKE 3-RELATED"/>
    <property type="match status" value="1"/>
</dbReference>
<dbReference type="SUPFAM" id="SSF101936">
    <property type="entry name" value="DNA-binding pseudobarrel domain"/>
    <property type="match status" value="1"/>
</dbReference>
<accession>A0A8X7WET6</accession>
<dbReference type="AlphaFoldDB" id="A0A8X7WET6"/>
<dbReference type="Pfam" id="PF02362">
    <property type="entry name" value="B3"/>
    <property type="match status" value="1"/>
</dbReference>